<organism evidence="6 7">
    <name type="scientific">Gymnopilus junonius</name>
    <name type="common">Spectacular rustgill mushroom</name>
    <name type="synonym">Gymnopilus spectabilis subsp. junonius</name>
    <dbReference type="NCBI Taxonomy" id="109634"/>
    <lineage>
        <taxon>Eukaryota</taxon>
        <taxon>Fungi</taxon>
        <taxon>Dikarya</taxon>
        <taxon>Basidiomycota</taxon>
        <taxon>Agaricomycotina</taxon>
        <taxon>Agaricomycetes</taxon>
        <taxon>Agaricomycetidae</taxon>
        <taxon>Agaricales</taxon>
        <taxon>Agaricineae</taxon>
        <taxon>Hymenogastraceae</taxon>
        <taxon>Gymnopilus</taxon>
    </lineage>
</organism>
<keyword evidence="7" id="KW-1185">Reference proteome</keyword>
<dbReference type="OrthoDB" id="2690153at2759"/>
<dbReference type="AlphaFoldDB" id="A0A9P5TM95"/>
<keyword evidence="4" id="KW-0560">Oxidoreductase</keyword>
<proteinExistence type="predicted"/>
<dbReference type="PANTHER" id="PTHR43004:SF19">
    <property type="entry name" value="BINDING MONOOXYGENASE, PUTATIVE (JCVI)-RELATED"/>
    <property type="match status" value="1"/>
</dbReference>
<evidence type="ECO:0000259" key="5">
    <source>
        <dbReference type="Pfam" id="PF01494"/>
    </source>
</evidence>
<name>A0A9P5TM95_GYMJU</name>
<dbReference type="EMBL" id="JADNYJ010000046">
    <property type="protein sequence ID" value="KAF8900711.1"/>
    <property type="molecule type" value="Genomic_DNA"/>
</dbReference>
<dbReference type="GO" id="GO:0071949">
    <property type="term" value="F:FAD binding"/>
    <property type="evidence" value="ECO:0007669"/>
    <property type="project" value="InterPro"/>
</dbReference>
<dbReference type="Gene3D" id="3.50.50.60">
    <property type="entry name" value="FAD/NAD(P)-binding domain"/>
    <property type="match status" value="1"/>
</dbReference>
<protein>
    <submittedName>
        <fullName evidence="6">FAD binding domain-containing protein</fullName>
    </submittedName>
</protein>
<evidence type="ECO:0000256" key="4">
    <source>
        <dbReference type="ARBA" id="ARBA00023002"/>
    </source>
</evidence>
<evidence type="ECO:0000256" key="3">
    <source>
        <dbReference type="ARBA" id="ARBA00022827"/>
    </source>
</evidence>
<comment type="cofactor">
    <cofactor evidence="1">
        <name>FAD</name>
        <dbReference type="ChEBI" id="CHEBI:57692"/>
    </cofactor>
</comment>
<evidence type="ECO:0000256" key="1">
    <source>
        <dbReference type="ARBA" id="ARBA00001974"/>
    </source>
</evidence>
<evidence type="ECO:0000313" key="6">
    <source>
        <dbReference type="EMBL" id="KAF8900711.1"/>
    </source>
</evidence>
<dbReference type="SUPFAM" id="SSF51905">
    <property type="entry name" value="FAD/NAD(P)-binding domain"/>
    <property type="match status" value="1"/>
</dbReference>
<dbReference type="Proteomes" id="UP000724874">
    <property type="component" value="Unassembled WGS sequence"/>
</dbReference>
<dbReference type="PRINTS" id="PR00420">
    <property type="entry name" value="RNGMNOXGNASE"/>
</dbReference>
<dbReference type="Gene3D" id="3.30.70.2450">
    <property type="match status" value="1"/>
</dbReference>
<keyword evidence="3" id="KW-0274">FAD</keyword>
<dbReference type="InterPro" id="IPR050641">
    <property type="entry name" value="RIFMO-like"/>
</dbReference>
<sequence length="556" mass="61307">MAPTKSTPRILIVGAGPSGLALALALLQNGIEVRIIDKLQSPQLGQRGAAIQPRALELYGLLGILPDMLSWAGPFQKIVFHNGEKPDKVWDHVSYGKASPDIPYPDLVMIGQDKAESVLRLHLQDRFGLKVESGLILTGFEQTDKGVTVRIRRDENERQTEELCEYGWVIGADGAKGVVRKLAGFSYDGETRDKQRFINGDIHIIEGLDREYSHRWGDIGRDGVGLRPVEHSKSLFQYVVGGTDVDVDQLLSDRGALLNHIIKATRREDIKFGELVTIEEWRPNIRMANKFSDRRVFIIGDAAHIHSSSGGQGITSCIQDAMNLSWKLGLVERGLAPPSLLETYNEERRPVIEEMLNISTGILDRILGNSITSAPATRTPDIRQFGVNYRWSSIVVNEDVLSVEPRKNLVTSAGAYGAEKGDIHAGDRVPEAPGLVNIKNGLITSVFEILTCSKHTALIFTQDAQADALLLEAVRSFPVGTCNFVVVFPRISKPDSDGLAGRDELLFLQDSAGYAYRHYLAYQGPKVVLIRPDGVIGAICTSTEGLSMYRQKVFWS</sequence>
<dbReference type="Pfam" id="PF01494">
    <property type="entry name" value="FAD_binding_3"/>
    <property type="match status" value="1"/>
</dbReference>
<evidence type="ECO:0000313" key="7">
    <source>
        <dbReference type="Proteomes" id="UP000724874"/>
    </source>
</evidence>
<dbReference type="GO" id="GO:0016709">
    <property type="term" value="F:oxidoreductase activity, acting on paired donors, with incorporation or reduction of molecular oxygen, NAD(P)H as one donor, and incorporation of one atom of oxygen"/>
    <property type="evidence" value="ECO:0007669"/>
    <property type="project" value="UniProtKB-ARBA"/>
</dbReference>
<keyword evidence="2" id="KW-0285">Flavoprotein</keyword>
<dbReference type="Gene3D" id="3.40.30.120">
    <property type="match status" value="1"/>
</dbReference>
<dbReference type="InterPro" id="IPR002938">
    <property type="entry name" value="FAD-bd"/>
</dbReference>
<comment type="caution">
    <text evidence="6">The sequence shown here is derived from an EMBL/GenBank/DDBJ whole genome shotgun (WGS) entry which is preliminary data.</text>
</comment>
<dbReference type="InterPro" id="IPR036188">
    <property type="entry name" value="FAD/NAD-bd_sf"/>
</dbReference>
<evidence type="ECO:0000256" key="2">
    <source>
        <dbReference type="ARBA" id="ARBA00022630"/>
    </source>
</evidence>
<gene>
    <name evidence="6" type="ORF">CPB84DRAFT_1778725</name>
</gene>
<reference evidence="6" key="1">
    <citation type="submission" date="2020-11" db="EMBL/GenBank/DDBJ databases">
        <authorList>
            <consortium name="DOE Joint Genome Institute"/>
            <person name="Ahrendt S."/>
            <person name="Riley R."/>
            <person name="Andreopoulos W."/>
            <person name="LaButti K."/>
            <person name="Pangilinan J."/>
            <person name="Ruiz-duenas F.J."/>
            <person name="Barrasa J.M."/>
            <person name="Sanchez-Garcia M."/>
            <person name="Camarero S."/>
            <person name="Miyauchi S."/>
            <person name="Serrano A."/>
            <person name="Linde D."/>
            <person name="Babiker R."/>
            <person name="Drula E."/>
            <person name="Ayuso-Fernandez I."/>
            <person name="Pacheco R."/>
            <person name="Padilla G."/>
            <person name="Ferreira P."/>
            <person name="Barriuso J."/>
            <person name="Kellner H."/>
            <person name="Castanera R."/>
            <person name="Alfaro M."/>
            <person name="Ramirez L."/>
            <person name="Pisabarro A.G."/>
            <person name="Kuo A."/>
            <person name="Tritt A."/>
            <person name="Lipzen A."/>
            <person name="He G."/>
            <person name="Yan M."/>
            <person name="Ng V."/>
            <person name="Cullen D."/>
            <person name="Martin F."/>
            <person name="Rosso M.-N."/>
            <person name="Henrissat B."/>
            <person name="Hibbett D."/>
            <person name="Martinez A.T."/>
            <person name="Grigoriev I.V."/>
        </authorList>
    </citation>
    <scope>NUCLEOTIDE SEQUENCE</scope>
    <source>
        <strain evidence="6">AH 44721</strain>
    </source>
</reference>
<accession>A0A9P5TM95</accession>
<dbReference type="PANTHER" id="PTHR43004">
    <property type="entry name" value="TRK SYSTEM POTASSIUM UPTAKE PROTEIN"/>
    <property type="match status" value="1"/>
</dbReference>
<feature type="domain" description="FAD-binding" evidence="5">
    <location>
        <begin position="10"/>
        <end position="357"/>
    </location>
</feature>